<feature type="transmembrane region" description="Helical" evidence="8">
    <location>
        <begin position="124"/>
        <end position="139"/>
    </location>
</feature>
<dbReference type="GO" id="GO:0009103">
    <property type="term" value="P:lipopolysaccharide biosynthetic process"/>
    <property type="evidence" value="ECO:0007669"/>
    <property type="project" value="UniProtKB-ARBA"/>
</dbReference>
<sequence length="546" mass="62277">MISIDKLKMPSQLKTFLTLFIIWAVAVYFNITKAVYIDDISTINIGNYLLADLGHPLTAILQNVTDSGIPLERSVTHPPFIPYLSSLIIHLFGRNDLAFHAVWSLFTLISVVFFYLLARQFTNRALLLTFLFIISPVFIPSQNLMLDIPLVSLIILFFYFLLNKRGNLITYLAAGTTAGLAFLIKYSGLLLLSIFAVYIFLNKKYKLMWILVIPAGLLLLWSVFNYFELGGIHLLSTNASGYGLKIWEKALLWIIILGSVSPFSLLFLAAYLRQRKNIMGFAAILLISFLMAVKFLMFPGEDNTARIMRNVFFTNGMLTAVISLIASYKALTAHLRSSTVAVWYLAGTLLMIVSVPFMAVRHLLIVMPALLLLAEKAGFISKNRLLVITTVLLTIMLTAVLSYTDVKQAESYKRGALEAMNKIRRKYGFNESYNVWSGGFYGWRYYAENNGFKPYNPDRDDMKKDDFLVLTSLYPQSINPAHQKMLDFDFEFIIPRNKFSFISTMTNWPNNAVGYYYLPSIKDLPYQINPDYPLEKFSVYRAVREE</sequence>
<evidence type="ECO:0000256" key="7">
    <source>
        <dbReference type="ARBA" id="ARBA00023136"/>
    </source>
</evidence>
<dbReference type="PANTHER" id="PTHR33908">
    <property type="entry name" value="MANNOSYLTRANSFERASE YKCB-RELATED"/>
    <property type="match status" value="1"/>
</dbReference>
<evidence type="ECO:0000256" key="1">
    <source>
        <dbReference type="ARBA" id="ARBA00004651"/>
    </source>
</evidence>
<feature type="transmembrane region" description="Helical" evidence="8">
    <location>
        <begin position="278"/>
        <end position="298"/>
    </location>
</feature>
<feature type="transmembrane region" description="Helical" evidence="8">
    <location>
        <begin position="250"/>
        <end position="272"/>
    </location>
</feature>
<evidence type="ECO:0000256" key="2">
    <source>
        <dbReference type="ARBA" id="ARBA00022475"/>
    </source>
</evidence>
<feature type="domain" description="Glycosyltransferase RgtA/B/C/D-like" evidence="9">
    <location>
        <begin position="77"/>
        <end position="220"/>
    </location>
</feature>
<dbReference type="Pfam" id="PF13231">
    <property type="entry name" value="PMT_2"/>
    <property type="match status" value="1"/>
</dbReference>
<feature type="transmembrane region" description="Helical" evidence="8">
    <location>
        <begin position="97"/>
        <end position="117"/>
    </location>
</feature>
<keyword evidence="4" id="KW-0808">Transferase</keyword>
<dbReference type="STRING" id="1798391.A2968_01655"/>
<evidence type="ECO:0000256" key="8">
    <source>
        <dbReference type="SAM" id="Phobius"/>
    </source>
</evidence>
<dbReference type="InterPro" id="IPR038731">
    <property type="entry name" value="RgtA/B/C-like"/>
</dbReference>
<evidence type="ECO:0000256" key="4">
    <source>
        <dbReference type="ARBA" id="ARBA00022679"/>
    </source>
</evidence>
<reference evidence="10 11" key="1">
    <citation type="journal article" date="2016" name="Nat. Commun.">
        <title>Thousands of microbial genomes shed light on interconnected biogeochemical processes in an aquifer system.</title>
        <authorList>
            <person name="Anantharaman K."/>
            <person name="Brown C.T."/>
            <person name="Hug L.A."/>
            <person name="Sharon I."/>
            <person name="Castelle C.J."/>
            <person name="Probst A.J."/>
            <person name="Thomas B.C."/>
            <person name="Singh A."/>
            <person name="Wilkins M.J."/>
            <person name="Karaoz U."/>
            <person name="Brodie E.L."/>
            <person name="Williams K.H."/>
            <person name="Hubbard S.S."/>
            <person name="Banfield J.F."/>
        </authorList>
    </citation>
    <scope>NUCLEOTIDE SEQUENCE [LARGE SCALE GENOMIC DNA]</scope>
</reference>
<accession>A0A1F6BIN7</accession>
<feature type="transmembrane region" description="Helical" evidence="8">
    <location>
        <begin position="169"/>
        <end position="201"/>
    </location>
</feature>
<gene>
    <name evidence="10" type="ORF">A2968_01655</name>
</gene>
<evidence type="ECO:0000256" key="3">
    <source>
        <dbReference type="ARBA" id="ARBA00022676"/>
    </source>
</evidence>
<feature type="transmembrane region" description="Helical" evidence="8">
    <location>
        <begin position="207"/>
        <end position="229"/>
    </location>
</feature>
<organism evidence="10 11">
    <name type="scientific">Candidatus Gottesmanbacteria bacterium RIFCSPLOWO2_01_FULL_42_22</name>
    <dbReference type="NCBI Taxonomy" id="1798391"/>
    <lineage>
        <taxon>Bacteria</taxon>
        <taxon>Candidatus Gottesmaniibacteriota</taxon>
    </lineage>
</organism>
<dbReference type="Proteomes" id="UP000176228">
    <property type="component" value="Unassembled WGS sequence"/>
</dbReference>
<keyword evidence="2" id="KW-1003">Cell membrane</keyword>
<feature type="transmembrane region" description="Helical" evidence="8">
    <location>
        <begin position="310"/>
        <end position="331"/>
    </location>
</feature>
<keyword evidence="5 8" id="KW-0812">Transmembrane</keyword>
<comment type="subcellular location">
    <subcellularLocation>
        <location evidence="1">Cell membrane</location>
        <topology evidence="1">Multi-pass membrane protein</topology>
    </subcellularLocation>
</comment>
<dbReference type="GO" id="GO:0005886">
    <property type="term" value="C:plasma membrane"/>
    <property type="evidence" value="ECO:0007669"/>
    <property type="project" value="UniProtKB-SubCell"/>
</dbReference>
<evidence type="ECO:0000313" key="10">
    <source>
        <dbReference type="EMBL" id="OGG36683.1"/>
    </source>
</evidence>
<proteinExistence type="predicted"/>
<keyword evidence="6 8" id="KW-1133">Transmembrane helix</keyword>
<evidence type="ECO:0000313" key="11">
    <source>
        <dbReference type="Proteomes" id="UP000176228"/>
    </source>
</evidence>
<dbReference type="GO" id="GO:0016763">
    <property type="term" value="F:pentosyltransferase activity"/>
    <property type="evidence" value="ECO:0007669"/>
    <property type="project" value="TreeGrafter"/>
</dbReference>
<feature type="transmembrane region" description="Helical" evidence="8">
    <location>
        <begin position="12"/>
        <end position="31"/>
    </location>
</feature>
<keyword evidence="7 8" id="KW-0472">Membrane</keyword>
<dbReference type="InterPro" id="IPR050297">
    <property type="entry name" value="LipidA_mod_glycosyltrf_83"/>
</dbReference>
<evidence type="ECO:0000259" key="9">
    <source>
        <dbReference type="Pfam" id="PF13231"/>
    </source>
</evidence>
<keyword evidence="3" id="KW-0328">Glycosyltransferase</keyword>
<dbReference type="PANTHER" id="PTHR33908:SF11">
    <property type="entry name" value="MEMBRANE PROTEIN"/>
    <property type="match status" value="1"/>
</dbReference>
<comment type="caution">
    <text evidence="10">The sequence shown here is derived from an EMBL/GenBank/DDBJ whole genome shotgun (WGS) entry which is preliminary data.</text>
</comment>
<name>A0A1F6BIN7_9BACT</name>
<dbReference type="AlphaFoldDB" id="A0A1F6BIN7"/>
<feature type="transmembrane region" description="Helical" evidence="8">
    <location>
        <begin position="343"/>
        <end position="373"/>
    </location>
</feature>
<evidence type="ECO:0000256" key="6">
    <source>
        <dbReference type="ARBA" id="ARBA00022989"/>
    </source>
</evidence>
<evidence type="ECO:0000256" key="5">
    <source>
        <dbReference type="ARBA" id="ARBA00022692"/>
    </source>
</evidence>
<dbReference type="EMBL" id="MFJU01000013">
    <property type="protein sequence ID" value="OGG36683.1"/>
    <property type="molecule type" value="Genomic_DNA"/>
</dbReference>
<protein>
    <recommendedName>
        <fullName evidence="9">Glycosyltransferase RgtA/B/C/D-like domain-containing protein</fullName>
    </recommendedName>
</protein>
<feature type="transmembrane region" description="Helical" evidence="8">
    <location>
        <begin position="385"/>
        <end position="404"/>
    </location>
</feature>